<evidence type="ECO:0000313" key="3">
    <source>
        <dbReference type="EMBL" id="KAJ3437953.1"/>
    </source>
</evidence>
<dbReference type="PROSITE" id="PS51420">
    <property type="entry name" value="RHO"/>
    <property type="match status" value="1"/>
</dbReference>
<dbReference type="SMART" id="SM00173">
    <property type="entry name" value="RAS"/>
    <property type="match status" value="1"/>
</dbReference>
<dbReference type="CDD" id="cd00876">
    <property type="entry name" value="Ras"/>
    <property type="match status" value="1"/>
</dbReference>
<dbReference type="SMART" id="SM00174">
    <property type="entry name" value="RHO"/>
    <property type="match status" value="1"/>
</dbReference>
<dbReference type="SMART" id="SM00175">
    <property type="entry name" value="RAB"/>
    <property type="match status" value="1"/>
</dbReference>
<dbReference type="GO" id="GO:0005525">
    <property type="term" value="F:GTP binding"/>
    <property type="evidence" value="ECO:0007669"/>
    <property type="project" value="UniProtKB-KW"/>
</dbReference>
<reference evidence="3" key="2">
    <citation type="submission" date="2022-08" db="EMBL/GenBank/DDBJ databases">
        <title>Novel sulphate-reducing endosymbionts in the free-living metamonad Anaeramoeba.</title>
        <authorList>
            <person name="Jerlstrom-Hultqvist J."/>
            <person name="Cepicka I."/>
            <person name="Gallot-Lavallee L."/>
            <person name="Salas-Leiva D."/>
            <person name="Curtis B.A."/>
            <person name="Zahonova K."/>
            <person name="Pipaliya S."/>
            <person name="Dacks J."/>
            <person name="Roger A.J."/>
        </authorList>
    </citation>
    <scope>NUCLEOTIDE SEQUENCE</scope>
    <source>
        <strain evidence="3">Busselton2</strain>
    </source>
</reference>
<name>A0AAV7Z888_9EUKA</name>
<dbReference type="PROSITE" id="PS51421">
    <property type="entry name" value="RAS"/>
    <property type="match status" value="1"/>
</dbReference>
<dbReference type="PROSITE" id="PS51419">
    <property type="entry name" value="RAB"/>
    <property type="match status" value="1"/>
</dbReference>
<dbReference type="EMBL" id="JANTQA010000033">
    <property type="protein sequence ID" value="KAJ3437953.1"/>
    <property type="molecule type" value="Genomic_DNA"/>
</dbReference>
<sequence length="187" mass="21095">MGERFKIVLLGGSGVGKSAITLMFLQGTFLSEYDPTLEETFRKTMAIENKSCLLDILDTAGQESYTTMESRYIQNGDGFLIVYSVTSETTFEKVSTIYDLVLRVKDVDSFPTVILGNKSDLATQRKVTPNQGKDLSNQYSLPFFETSALQNKNVTESFSSLVQILRKKRETDLLTKKQKKKKKCLIM</sequence>
<gene>
    <name evidence="3" type="ORF">M0812_17131</name>
    <name evidence="4" type="ORF">M0813_23766</name>
</gene>
<evidence type="ECO:0000313" key="4">
    <source>
        <dbReference type="EMBL" id="KAJ6240668.1"/>
    </source>
</evidence>
<dbReference type="InterPro" id="IPR001806">
    <property type="entry name" value="Small_GTPase"/>
</dbReference>
<dbReference type="Proteomes" id="UP001146793">
    <property type="component" value="Unassembled WGS sequence"/>
</dbReference>
<keyword evidence="2" id="KW-0342">GTP-binding</keyword>
<evidence type="ECO:0000256" key="2">
    <source>
        <dbReference type="ARBA" id="ARBA00023134"/>
    </source>
</evidence>
<dbReference type="GO" id="GO:0016020">
    <property type="term" value="C:membrane"/>
    <property type="evidence" value="ECO:0007669"/>
    <property type="project" value="InterPro"/>
</dbReference>
<dbReference type="InterPro" id="IPR020849">
    <property type="entry name" value="Small_GTPase_Ras-type"/>
</dbReference>
<keyword evidence="1" id="KW-0547">Nucleotide-binding</keyword>
<protein>
    <submittedName>
        <fullName evidence="3">Ras-like protein</fullName>
    </submittedName>
</protein>
<dbReference type="GO" id="GO:0007165">
    <property type="term" value="P:signal transduction"/>
    <property type="evidence" value="ECO:0007669"/>
    <property type="project" value="InterPro"/>
</dbReference>
<dbReference type="Pfam" id="PF00071">
    <property type="entry name" value="Ras"/>
    <property type="match status" value="1"/>
</dbReference>
<evidence type="ECO:0000256" key="1">
    <source>
        <dbReference type="ARBA" id="ARBA00022741"/>
    </source>
</evidence>
<comment type="caution">
    <text evidence="3">The sequence shown here is derived from an EMBL/GenBank/DDBJ whole genome shotgun (WGS) entry which is preliminary data.</text>
</comment>
<evidence type="ECO:0000313" key="5">
    <source>
        <dbReference type="Proteomes" id="UP001146793"/>
    </source>
</evidence>
<proteinExistence type="predicted"/>
<dbReference type="Proteomes" id="UP001150062">
    <property type="component" value="Unassembled WGS sequence"/>
</dbReference>
<evidence type="ECO:0000313" key="6">
    <source>
        <dbReference type="Proteomes" id="UP001150062"/>
    </source>
</evidence>
<dbReference type="Gene3D" id="3.40.50.300">
    <property type="entry name" value="P-loop containing nucleotide triphosphate hydrolases"/>
    <property type="match status" value="1"/>
</dbReference>
<dbReference type="PRINTS" id="PR00449">
    <property type="entry name" value="RASTRNSFRMNG"/>
</dbReference>
<dbReference type="InterPro" id="IPR005225">
    <property type="entry name" value="Small_GTP-bd"/>
</dbReference>
<dbReference type="FunFam" id="3.40.50.300:FF:001423">
    <property type="entry name" value="Ras family GTPase"/>
    <property type="match status" value="1"/>
</dbReference>
<dbReference type="EMBL" id="JAOAOG010000198">
    <property type="protein sequence ID" value="KAJ6240668.1"/>
    <property type="molecule type" value="Genomic_DNA"/>
</dbReference>
<organism evidence="3 5">
    <name type="scientific">Anaeramoeba flamelloides</name>
    <dbReference type="NCBI Taxonomy" id="1746091"/>
    <lineage>
        <taxon>Eukaryota</taxon>
        <taxon>Metamonada</taxon>
        <taxon>Anaeramoebidae</taxon>
        <taxon>Anaeramoeba</taxon>
    </lineage>
</organism>
<reference evidence="4" key="1">
    <citation type="submission" date="2022-08" db="EMBL/GenBank/DDBJ databases">
        <title>Novel sulfate-reducing endosymbionts in the free-living metamonad Anaeramoeba.</title>
        <authorList>
            <person name="Jerlstrom-Hultqvist J."/>
            <person name="Cepicka I."/>
            <person name="Gallot-Lavallee L."/>
            <person name="Salas-Leiva D."/>
            <person name="Curtis B.A."/>
            <person name="Zahonova K."/>
            <person name="Pipaliya S."/>
            <person name="Dacks J."/>
            <person name="Roger A.J."/>
        </authorList>
    </citation>
    <scope>NUCLEOTIDE SEQUENCE</scope>
    <source>
        <strain evidence="4">Schooner1</strain>
    </source>
</reference>
<dbReference type="GO" id="GO:0003924">
    <property type="term" value="F:GTPase activity"/>
    <property type="evidence" value="ECO:0007669"/>
    <property type="project" value="InterPro"/>
</dbReference>
<dbReference type="AlphaFoldDB" id="A0AAV7Z888"/>
<dbReference type="SUPFAM" id="SSF52540">
    <property type="entry name" value="P-loop containing nucleoside triphosphate hydrolases"/>
    <property type="match status" value="1"/>
</dbReference>
<keyword evidence="6" id="KW-1185">Reference proteome</keyword>
<dbReference type="InterPro" id="IPR027417">
    <property type="entry name" value="P-loop_NTPase"/>
</dbReference>
<dbReference type="PANTHER" id="PTHR24070">
    <property type="entry name" value="RAS, DI-RAS, AND RHEB FAMILY MEMBERS OF SMALL GTPASE SUPERFAMILY"/>
    <property type="match status" value="1"/>
</dbReference>
<accession>A0AAV7Z888</accession>
<dbReference type="NCBIfam" id="TIGR00231">
    <property type="entry name" value="small_GTP"/>
    <property type="match status" value="1"/>
</dbReference>